<dbReference type="Proteomes" id="UP001214757">
    <property type="component" value="Unassembled WGS sequence"/>
</dbReference>
<dbReference type="PANTHER" id="PTHR36251">
    <property type="entry name" value="FELS-1 PROPHAGE HOST SPECIFICITY PROTEIN-RELATED"/>
    <property type="match status" value="1"/>
</dbReference>
<accession>A0ABT5M8L8</accession>
<dbReference type="EMBL" id="JAQRFO010000098">
    <property type="protein sequence ID" value="MDC9624024.1"/>
    <property type="molecule type" value="Genomic_DNA"/>
</dbReference>
<dbReference type="InterPro" id="IPR003961">
    <property type="entry name" value="FN3_dom"/>
</dbReference>
<dbReference type="InterPro" id="IPR013783">
    <property type="entry name" value="Ig-like_fold"/>
</dbReference>
<protein>
    <submittedName>
        <fullName evidence="2">DUF1983 domain-containing protein</fullName>
    </submittedName>
</protein>
<reference evidence="2 3" key="1">
    <citation type="submission" date="2023-02" db="EMBL/GenBank/DDBJ databases">
        <title>Entomopathogenic bacteria.</title>
        <authorList>
            <person name="Machado R.A."/>
        </authorList>
    </citation>
    <scope>NUCLEOTIDE SEQUENCE [LARGE SCALE GENOMIC DNA]</scope>
    <source>
        <strain evidence="2 3">XENO-7</strain>
    </source>
</reference>
<feature type="non-terminal residue" evidence="2">
    <location>
        <position position="1"/>
    </location>
</feature>
<dbReference type="CDD" id="cd00063">
    <property type="entry name" value="FN3"/>
    <property type="match status" value="1"/>
</dbReference>
<dbReference type="InterPro" id="IPR036116">
    <property type="entry name" value="FN3_sf"/>
</dbReference>
<feature type="domain" description="Fibronectin type-III" evidence="1">
    <location>
        <begin position="155"/>
        <end position="250"/>
    </location>
</feature>
<gene>
    <name evidence="2" type="ORF">PSI22_20925</name>
</gene>
<name>A0ABT5M8L8_9GAMM</name>
<dbReference type="Pfam" id="PF09327">
    <property type="entry name" value="Phage_Tail_Tip"/>
    <property type="match status" value="1"/>
</dbReference>
<comment type="caution">
    <text evidence="2">The sequence shown here is derived from an EMBL/GenBank/DDBJ whole genome shotgun (WGS) entry which is preliminary data.</text>
</comment>
<keyword evidence="3" id="KW-1185">Reference proteome</keyword>
<dbReference type="RefSeq" id="WP_273581414.1">
    <property type="nucleotide sequence ID" value="NZ_JAQRFO010000098.1"/>
</dbReference>
<organism evidence="2 3">
    <name type="scientific">Xenorhabdus aichiensis</name>
    <dbReference type="NCBI Taxonomy" id="3025874"/>
    <lineage>
        <taxon>Bacteria</taxon>
        <taxon>Pseudomonadati</taxon>
        <taxon>Pseudomonadota</taxon>
        <taxon>Gammaproteobacteria</taxon>
        <taxon>Enterobacterales</taxon>
        <taxon>Morganellaceae</taxon>
        <taxon>Xenorhabdus</taxon>
    </lineage>
</organism>
<evidence type="ECO:0000259" key="1">
    <source>
        <dbReference type="PROSITE" id="PS50853"/>
    </source>
</evidence>
<proteinExistence type="predicted"/>
<dbReference type="InterPro" id="IPR053171">
    <property type="entry name" value="Viral_Tip_Attach_Protein"/>
</dbReference>
<dbReference type="PROSITE" id="PS50853">
    <property type="entry name" value="FN3"/>
    <property type="match status" value="1"/>
</dbReference>
<dbReference type="InterPro" id="IPR015406">
    <property type="entry name" value="GpJ_CSF"/>
</dbReference>
<dbReference type="PANTHER" id="PTHR36251:SF2">
    <property type="entry name" value="GIFSY-2 PROPHAGE HOST SPECIFICITY PROTEIN J, PHAGE LAMBDA"/>
    <property type="match status" value="1"/>
</dbReference>
<evidence type="ECO:0000313" key="3">
    <source>
        <dbReference type="Proteomes" id="UP001214757"/>
    </source>
</evidence>
<dbReference type="Gene3D" id="2.60.40.10">
    <property type="entry name" value="Immunoglobulins"/>
    <property type="match status" value="1"/>
</dbReference>
<evidence type="ECO:0000313" key="2">
    <source>
        <dbReference type="EMBL" id="MDC9624024.1"/>
    </source>
</evidence>
<dbReference type="SUPFAM" id="SSF49265">
    <property type="entry name" value="Fibronectin type III"/>
    <property type="match status" value="1"/>
</dbReference>
<sequence>TDLAVQQFRVTGIKEGEDGVSFDITAVEHNPDKYGHIDTGTRIDERPISVIPPGVQPPPKNVAISSYSVVNQGIAVTTLRVTWDAAESAIAYEAEWRRDNGNWISAPRTSTQGFEIPNIYAGRYQARVRAINAAEISSLWANAPETHLKGKEGNPPAPLAFRTVPIIFGIQLDWGFAAQTDDTLKTEIQYSKTNDGEGLMLLADIPYPQRTHTMQGLAAGVAFYFRARLVDKSGNQSPWTAFIRGESSSDTNWIIDAAGKEFLSNKAGQRLQSQMDFNSEAIMENAALTGAVVQRQLKVNGDLKAEILHVQTTQVTDREAFAEDMKKVQADVGENAAAVQTKATAVFDIDGNGYAINYVGAGVKYNNQFYKAGMVIGAEVKNGQVTTSIGFNANNFGWFNPASGKMEPFMMVKNGQLFVRDAFIDMADIKRLLVGIDMKSSNYIPNQRGFRIDANTGFLEINGVGNGYRTQSRSTGWYVFDSRGVAIIELGLFL</sequence>